<feature type="chain" id="PRO_5038002928" evidence="2">
    <location>
        <begin position="20"/>
        <end position="206"/>
    </location>
</feature>
<feature type="domain" description="Glutaredoxin" evidence="3">
    <location>
        <begin position="71"/>
        <end position="125"/>
    </location>
</feature>
<comment type="caution">
    <text evidence="5">The sequence shown here is derived from an EMBL/GenBank/DDBJ whole genome shotgun (WGS) entry which is preliminary data.</text>
</comment>
<dbReference type="RefSeq" id="WP_200595698.1">
    <property type="nucleotide sequence ID" value="NZ_JAEPBG010000012.1"/>
</dbReference>
<evidence type="ECO:0000259" key="4">
    <source>
        <dbReference type="Pfam" id="PF13511"/>
    </source>
</evidence>
<dbReference type="Pfam" id="PF00462">
    <property type="entry name" value="Glutaredoxin"/>
    <property type="match status" value="1"/>
</dbReference>
<evidence type="ECO:0000259" key="3">
    <source>
        <dbReference type="Pfam" id="PF00462"/>
    </source>
</evidence>
<sequence length="206" mass="20923">MKRAFLLTLLTLCATGASAQMYKSVGPDGRVTYSDTPPAQGANELPVKPSSGAAAPDLPYALAQAVKNNPVTLYTAANCAPCASGRALLVARGVPYTEKTVSSNEDVAALKSVGGDAQLPLLIVGRAKQQGYEEGAWNGALTSAGYPAASMLPRNWRNPAPVAAAPRATQPLPSSTPAPAAEAAAPRAQSSAPQPAAGNAPPGFRF</sequence>
<reference evidence="5" key="1">
    <citation type="submission" date="2021-01" db="EMBL/GenBank/DDBJ databases">
        <title>Genome sequence of strain Noviherbaspirillum sp. DKR-6.</title>
        <authorList>
            <person name="Chaudhary D.K."/>
        </authorList>
    </citation>
    <scope>NUCLEOTIDE SEQUENCE</scope>
    <source>
        <strain evidence="5">DKR-6</strain>
    </source>
</reference>
<dbReference type="Pfam" id="PF13511">
    <property type="entry name" value="DUF4124"/>
    <property type="match status" value="1"/>
</dbReference>
<evidence type="ECO:0000256" key="1">
    <source>
        <dbReference type="SAM" id="MobiDB-lite"/>
    </source>
</evidence>
<dbReference type="InterPro" id="IPR002109">
    <property type="entry name" value="Glutaredoxin"/>
</dbReference>
<feature type="signal peptide" evidence="2">
    <location>
        <begin position="1"/>
        <end position="19"/>
    </location>
</feature>
<dbReference type="EMBL" id="JAEPBG010000012">
    <property type="protein sequence ID" value="MBK4737416.1"/>
    <property type="molecule type" value="Genomic_DNA"/>
</dbReference>
<feature type="region of interest" description="Disordered" evidence="1">
    <location>
        <begin position="162"/>
        <end position="206"/>
    </location>
</feature>
<dbReference type="Gene3D" id="3.40.30.10">
    <property type="entry name" value="Glutaredoxin"/>
    <property type="match status" value="1"/>
</dbReference>
<dbReference type="InterPro" id="IPR025392">
    <property type="entry name" value="DUF4124"/>
</dbReference>
<organism evidence="5 6">
    <name type="scientific">Noviherbaspirillum pedocola</name>
    <dbReference type="NCBI Taxonomy" id="2801341"/>
    <lineage>
        <taxon>Bacteria</taxon>
        <taxon>Pseudomonadati</taxon>
        <taxon>Pseudomonadota</taxon>
        <taxon>Betaproteobacteria</taxon>
        <taxon>Burkholderiales</taxon>
        <taxon>Oxalobacteraceae</taxon>
        <taxon>Noviherbaspirillum</taxon>
    </lineage>
</organism>
<evidence type="ECO:0000313" key="6">
    <source>
        <dbReference type="Proteomes" id="UP000622890"/>
    </source>
</evidence>
<proteinExistence type="predicted"/>
<evidence type="ECO:0000313" key="5">
    <source>
        <dbReference type="EMBL" id="MBK4737416.1"/>
    </source>
</evidence>
<dbReference type="Proteomes" id="UP000622890">
    <property type="component" value="Unassembled WGS sequence"/>
</dbReference>
<dbReference type="AlphaFoldDB" id="A0A934SV76"/>
<protein>
    <submittedName>
        <fullName evidence="5">Glutaredoxin family protein</fullName>
    </submittedName>
</protein>
<keyword evidence="6" id="KW-1185">Reference proteome</keyword>
<feature type="domain" description="DUF4124" evidence="4">
    <location>
        <begin position="9"/>
        <end position="57"/>
    </location>
</feature>
<dbReference type="CDD" id="cd02976">
    <property type="entry name" value="NrdH"/>
    <property type="match status" value="1"/>
</dbReference>
<dbReference type="InterPro" id="IPR036249">
    <property type="entry name" value="Thioredoxin-like_sf"/>
</dbReference>
<dbReference type="PROSITE" id="PS51354">
    <property type="entry name" value="GLUTAREDOXIN_2"/>
    <property type="match status" value="1"/>
</dbReference>
<accession>A0A934SV76</accession>
<dbReference type="SUPFAM" id="SSF52833">
    <property type="entry name" value="Thioredoxin-like"/>
    <property type="match status" value="1"/>
</dbReference>
<feature type="region of interest" description="Disordered" evidence="1">
    <location>
        <begin position="31"/>
        <end position="50"/>
    </location>
</feature>
<gene>
    <name evidence="5" type="ORF">JJB74_22585</name>
</gene>
<name>A0A934SV76_9BURK</name>
<keyword evidence="2" id="KW-0732">Signal</keyword>
<evidence type="ECO:0000256" key="2">
    <source>
        <dbReference type="SAM" id="SignalP"/>
    </source>
</evidence>